<dbReference type="RefSeq" id="WP_186506824.1">
    <property type="nucleotide sequence ID" value="NZ_JACNEP010000007.1"/>
</dbReference>
<dbReference type="Pfam" id="PF13495">
    <property type="entry name" value="Phage_int_SAM_4"/>
    <property type="match status" value="1"/>
</dbReference>
<evidence type="ECO:0000259" key="4">
    <source>
        <dbReference type="PROSITE" id="PS51898"/>
    </source>
</evidence>
<comment type="caution">
    <text evidence="5">The sequence shown here is derived from an EMBL/GenBank/DDBJ whole genome shotgun (WGS) entry which is preliminary data.</text>
</comment>
<dbReference type="Gene3D" id="1.10.150.130">
    <property type="match status" value="1"/>
</dbReference>
<dbReference type="SUPFAM" id="SSF56349">
    <property type="entry name" value="DNA breaking-rejoining enzymes"/>
    <property type="match status" value="1"/>
</dbReference>
<dbReference type="Proteomes" id="UP000601768">
    <property type="component" value="Unassembled WGS sequence"/>
</dbReference>
<dbReference type="EMBL" id="JACNEP010000007">
    <property type="protein sequence ID" value="MBC3766296.1"/>
    <property type="molecule type" value="Genomic_DNA"/>
</dbReference>
<dbReference type="AlphaFoldDB" id="A0A8J6M4Y5"/>
<dbReference type="InterPro" id="IPR011010">
    <property type="entry name" value="DNA_brk_join_enz"/>
</dbReference>
<keyword evidence="1" id="KW-0229">DNA integration</keyword>
<dbReference type="Gene3D" id="1.10.443.10">
    <property type="entry name" value="Intergrase catalytic core"/>
    <property type="match status" value="1"/>
</dbReference>
<organism evidence="5 6">
    <name type="scientific">Neptunicella marina</name>
    <dbReference type="NCBI Taxonomy" id="2125989"/>
    <lineage>
        <taxon>Bacteria</taxon>
        <taxon>Pseudomonadati</taxon>
        <taxon>Pseudomonadota</taxon>
        <taxon>Gammaproteobacteria</taxon>
        <taxon>Alteromonadales</taxon>
        <taxon>Alteromonadaceae</taxon>
        <taxon>Neptunicella</taxon>
    </lineage>
</organism>
<evidence type="ECO:0000313" key="5">
    <source>
        <dbReference type="EMBL" id="MBC3766296.1"/>
    </source>
</evidence>
<evidence type="ECO:0000256" key="3">
    <source>
        <dbReference type="ARBA" id="ARBA00023172"/>
    </source>
</evidence>
<gene>
    <name evidence="5" type="ORF">H8B19_10420</name>
</gene>
<dbReference type="GO" id="GO:0006310">
    <property type="term" value="P:DNA recombination"/>
    <property type="evidence" value="ECO:0007669"/>
    <property type="project" value="UniProtKB-KW"/>
</dbReference>
<dbReference type="PROSITE" id="PS51898">
    <property type="entry name" value="TYR_RECOMBINASE"/>
    <property type="match status" value="1"/>
</dbReference>
<dbReference type="InterPro" id="IPR002104">
    <property type="entry name" value="Integrase_catalytic"/>
</dbReference>
<dbReference type="GO" id="GO:0015074">
    <property type="term" value="P:DNA integration"/>
    <property type="evidence" value="ECO:0007669"/>
    <property type="project" value="UniProtKB-KW"/>
</dbReference>
<keyword evidence="3" id="KW-0233">DNA recombination</keyword>
<dbReference type="InterPro" id="IPR010998">
    <property type="entry name" value="Integrase_recombinase_N"/>
</dbReference>
<reference evidence="5" key="2">
    <citation type="submission" date="2020-08" db="EMBL/GenBank/DDBJ databases">
        <authorList>
            <person name="Lai Q."/>
        </authorList>
    </citation>
    <scope>NUCLEOTIDE SEQUENCE</scope>
    <source>
        <strain evidence="5">S27-2</strain>
    </source>
</reference>
<dbReference type="InterPro" id="IPR004107">
    <property type="entry name" value="Integrase_SAM-like_N"/>
</dbReference>
<feature type="domain" description="Tyr recombinase" evidence="4">
    <location>
        <begin position="167"/>
        <end position="383"/>
    </location>
</feature>
<name>A0A8J6M4Y5_9ALTE</name>
<dbReference type="PANTHER" id="PTHR30349">
    <property type="entry name" value="PHAGE INTEGRASE-RELATED"/>
    <property type="match status" value="1"/>
</dbReference>
<evidence type="ECO:0000256" key="2">
    <source>
        <dbReference type="ARBA" id="ARBA00023125"/>
    </source>
</evidence>
<sequence>MRVKVVDNELIDLSGSLLISSGAIQYDFIEEQKKTQGVVVFDNCHRALPLVSDWLTEELSLKQTPPTTIDTYAKNISYLLDYLRNQKLYKNMRLDDAFLVIQSHTLQEYFSYLKNESLLSSKTIRNRDATYQSFFNNYLCIPRRDGKAIREDNPYVEGLLSNSAKSKVVEMCSLNELKALIWCSHSERERALLQFIYDTGIRRTEVTRVKKSEIDLAINTDKSALIIDHDTVAYPSHYKALPIAGSKGRKREIKHRFTLPSVATLARLKRYFSTPEYRRLAKKYGSDSPAFINSEGRPYTPSSINKLLEKLSRRALKSGLIDRPIHPHMLRHGFAGSLLRSPDLGSHSVDKLVVLQHCLGHAHLTTTQIYTALPYDIYGQYADNSGEVLTRANLMELVATKTKKKVPLR</sequence>
<evidence type="ECO:0000256" key="1">
    <source>
        <dbReference type="ARBA" id="ARBA00022908"/>
    </source>
</evidence>
<keyword evidence="2" id="KW-0238">DNA-binding</keyword>
<evidence type="ECO:0000313" key="6">
    <source>
        <dbReference type="Proteomes" id="UP000601768"/>
    </source>
</evidence>
<dbReference type="Pfam" id="PF00589">
    <property type="entry name" value="Phage_integrase"/>
    <property type="match status" value="1"/>
</dbReference>
<accession>A0A8J6M4Y5</accession>
<dbReference type="GO" id="GO:0003677">
    <property type="term" value="F:DNA binding"/>
    <property type="evidence" value="ECO:0007669"/>
    <property type="project" value="UniProtKB-KW"/>
</dbReference>
<proteinExistence type="predicted"/>
<protein>
    <submittedName>
        <fullName evidence="5">Tyrosine-type recombinase/integrase</fullName>
    </submittedName>
</protein>
<keyword evidence="6" id="KW-1185">Reference proteome</keyword>
<reference evidence="5" key="1">
    <citation type="journal article" date="2018" name="Int. J. Syst. Evol. Microbiol.">
        <title>Neptunicella marina gen. nov., sp. nov., isolated from surface seawater.</title>
        <authorList>
            <person name="Liu X."/>
            <person name="Lai Q."/>
            <person name="Du Y."/>
            <person name="Zhang X."/>
            <person name="Liu Z."/>
            <person name="Sun F."/>
            <person name="Shao Z."/>
        </authorList>
    </citation>
    <scope>NUCLEOTIDE SEQUENCE</scope>
    <source>
        <strain evidence="5">S27-2</strain>
    </source>
</reference>
<dbReference type="InterPro" id="IPR013762">
    <property type="entry name" value="Integrase-like_cat_sf"/>
</dbReference>
<dbReference type="InterPro" id="IPR050090">
    <property type="entry name" value="Tyrosine_recombinase_XerCD"/>
</dbReference>